<gene>
    <name evidence="2" type="ORF">GQ55_1G252300</name>
</gene>
<dbReference type="SUPFAM" id="SSF54762">
    <property type="entry name" value="Signal recognition particle alu RNA binding heterodimer, SRP9/14"/>
    <property type="match status" value="1"/>
</dbReference>
<dbReference type="InterPro" id="IPR039432">
    <property type="entry name" value="SRP9_dom"/>
</dbReference>
<dbReference type="Pfam" id="PF05486">
    <property type="entry name" value="SRP9-21"/>
    <property type="match status" value="1"/>
</dbReference>
<protein>
    <recommendedName>
        <fullName evidence="1">SRP9 domain-containing protein</fullName>
    </recommendedName>
</protein>
<evidence type="ECO:0000313" key="2">
    <source>
        <dbReference type="EMBL" id="PUZ75962.1"/>
    </source>
</evidence>
<dbReference type="PANTHER" id="PTHR12834:SF12">
    <property type="entry name" value="SIGNAL RECOGNITION PARTICLE 9 KDA PROTEIN"/>
    <property type="match status" value="1"/>
</dbReference>
<dbReference type="OrthoDB" id="360923at2759"/>
<proteinExistence type="predicted"/>
<keyword evidence="3" id="KW-1185">Reference proteome</keyword>
<dbReference type="EMBL" id="CM009749">
    <property type="protein sequence ID" value="PUZ75962.1"/>
    <property type="molecule type" value="Genomic_DNA"/>
</dbReference>
<dbReference type="Gramene" id="PUZ75962">
    <property type="protein sequence ID" value="PUZ75962"/>
    <property type="gene ID" value="GQ55_1G252300"/>
</dbReference>
<name>A0A2T7F7A6_9POAL</name>
<dbReference type="Gene3D" id="3.30.720.10">
    <property type="entry name" value="Signal recognition particle alu RNA binding heterodimer, srp9/1"/>
    <property type="match status" value="1"/>
</dbReference>
<reference evidence="2 3" key="1">
    <citation type="submission" date="2018-04" db="EMBL/GenBank/DDBJ databases">
        <title>WGS assembly of Panicum hallii var. hallii HAL2.</title>
        <authorList>
            <person name="Lovell J."/>
            <person name="Jenkins J."/>
            <person name="Lowry D."/>
            <person name="Mamidi S."/>
            <person name="Sreedasyam A."/>
            <person name="Weng X."/>
            <person name="Barry K."/>
            <person name="Bonette J."/>
            <person name="Campitelli B."/>
            <person name="Daum C."/>
            <person name="Gordon S."/>
            <person name="Gould B."/>
            <person name="Lipzen A."/>
            <person name="MacQueen A."/>
            <person name="Palacio-Mejia J."/>
            <person name="Plott C."/>
            <person name="Shakirov E."/>
            <person name="Shu S."/>
            <person name="Yoshinaga Y."/>
            <person name="Zane M."/>
            <person name="Rokhsar D."/>
            <person name="Grimwood J."/>
            <person name="Schmutz J."/>
            <person name="Juenger T."/>
        </authorList>
    </citation>
    <scope>NUCLEOTIDE SEQUENCE [LARGE SCALE GENOMIC DNA]</scope>
    <source>
        <strain evidence="3">cv. HAL2</strain>
    </source>
</reference>
<accession>A0A2T7F7A6</accession>
<feature type="domain" description="SRP9" evidence="1">
    <location>
        <begin position="4"/>
        <end position="33"/>
    </location>
</feature>
<dbReference type="PANTHER" id="PTHR12834">
    <property type="entry name" value="SIGNAL RECOGNITION PARTICLE 9 KDA PROTEIN"/>
    <property type="match status" value="1"/>
</dbReference>
<dbReference type="InterPro" id="IPR009018">
    <property type="entry name" value="Signal_recog_particle_SRP9/14"/>
</dbReference>
<dbReference type="Proteomes" id="UP000244336">
    <property type="component" value="Chromosome 1"/>
</dbReference>
<evidence type="ECO:0000313" key="3">
    <source>
        <dbReference type="Proteomes" id="UP000244336"/>
    </source>
</evidence>
<organism evidence="2 3">
    <name type="scientific">Panicum hallii var. hallii</name>
    <dbReference type="NCBI Taxonomy" id="1504633"/>
    <lineage>
        <taxon>Eukaryota</taxon>
        <taxon>Viridiplantae</taxon>
        <taxon>Streptophyta</taxon>
        <taxon>Embryophyta</taxon>
        <taxon>Tracheophyta</taxon>
        <taxon>Spermatophyta</taxon>
        <taxon>Magnoliopsida</taxon>
        <taxon>Liliopsida</taxon>
        <taxon>Poales</taxon>
        <taxon>Poaceae</taxon>
        <taxon>PACMAD clade</taxon>
        <taxon>Panicoideae</taxon>
        <taxon>Panicodae</taxon>
        <taxon>Paniceae</taxon>
        <taxon>Panicinae</taxon>
        <taxon>Panicum</taxon>
        <taxon>Panicum sect. Panicum</taxon>
    </lineage>
</organism>
<evidence type="ECO:0000259" key="1">
    <source>
        <dbReference type="Pfam" id="PF05486"/>
    </source>
</evidence>
<dbReference type="STRING" id="1504633.A0A2T7F7A6"/>
<dbReference type="GO" id="GO:0005786">
    <property type="term" value="C:signal recognition particle, endoplasmic reticulum targeting"/>
    <property type="evidence" value="ECO:0007669"/>
    <property type="project" value="TreeGrafter"/>
</dbReference>
<dbReference type="AlphaFoldDB" id="A0A2T7F7A6"/>
<dbReference type="InterPro" id="IPR039914">
    <property type="entry name" value="SRP9-like"/>
</dbReference>
<sequence>MVYVDSWDEFVERSVQLFRTDPSATRYVMKYWHCEG</sequence>
<dbReference type="GO" id="GO:0006614">
    <property type="term" value="P:SRP-dependent cotranslational protein targeting to membrane"/>
    <property type="evidence" value="ECO:0007669"/>
    <property type="project" value="InterPro"/>
</dbReference>
<dbReference type="GO" id="GO:0008312">
    <property type="term" value="F:7S RNA binding"/>
    <property type="evidence" value="ECO:0007669"/>
    <property type="project" value="InterPro"/>
</dbReference>